<reference evidence="2" key="1">
    <citation type="submission" date="2022-10" db="EMBL/GenBank/DDBJ databases">
        <title>Culturing micro-colonial fungi from biological soil crusts in the Mojave desert and describing Neophaeococcomyces mojavensis, and introducing the new genera and species Taxawa tesnikishii.</title>
        <authorList>
            <person name="Kurbessoian T."/>
            <person name="Stajich J.E."/>
        </authorList>
    </citation>
    <scope>NUCLEOTIDE SEQUENCE</scope>
    <source>
        <strain evidence="2">TK_1</strain>
    </source>
</reference>
<accession>A0ABQ9NVR3</accession>
<dbReference type="Proteomes" id="UP001172684">
    <property type="component" value="Unassembled WGS sequence"/>
</dbReference>
<name>A0ABQ9NVR3_9PEZI</name>
<proteinExistence type="predicted"/>
<evidence type="ECO:0000256" key="1">
    <source>
        <dbReference type="SAM" id="MobiDB-lite"/>
    </source>
</evidence>
<comment type="caution">
    <text evidence="2">The sequence shown here is derived from an EMBL/GenBank/DDBJ whole genome shotgun (WGS) entry which is preliminary data.</text>
</comment>
<organism evidence="2 3">
    <name type="scientific">Coniosporium apollinis</name>
    <dbReference type="NCBI Taxonomy" id="61459"/>
    <lineage>
        <taxon>Eukaryota</taxon>
        <taxon>Fungi</taxon>
        <taxon>Dikarya</taxon>
        <taxon>Ascomycota</taxon>
        <taxon>Pezizomycotina</taxon>
        <taxon>Dothideomycetes</taxon>
        <taxon>Dothideomycetes incertae sedis</taxon>
        <taxon>Coniosporium</taxon>
    </lineage>
</organism>
<protein>
    <submittedName>
        <fullName evidence="2">Uncharacterized protein</fullName>
    </submittedName>
</protein>
<evidence type="ECO:0000313" key="3">
    <source>
        <dbReference type="Proteomes" id="UP001172684"/>
    </source>
</evidence>
<sequence>MATLRKFPGQQHAAFESPSPRRARPSDYEPTYTYPHIPEDVQDQPSQAYPFGDLPAIRSIHKLDFYTQNKSGVASAKAHFEATVTAENERERSGQVRDECGQQAWSFKRPTAASKLLLLQYKEAVADRQVQEGILDVMRYNFDSGPSFPSASKPSLAELTGSISGVLAEKA</sequence>
<gene>
    <name evidence="2" type="ORF">H2201_003404</name>
</gene>
<feature type="region of interest" description="Disordered" evidence="1">
    <location>
        <begin position="1"/>
        <end position="50"/>
    </location>
</feature>
<evidence type="ECO:0000313" key="2">
    <source>
        <dbReference type="EMBL" id="KAJ9666482.1"/>
    </source>
</evidence>
<keyword evidence="3" id="KW-1185">Reference proteome</keyword>
<dbReference type="EMBL" id="JAPDRL010000019">
    <property type="protein sequence ID" value="KAJ9666482.1"/>
    <property type="molecule type" value="Genomic_DNA"/>
</dbReference>